<proteinExistence type="predicted"/>
<name>A0A914W0J5_9BILA</name>
<dbReference type="WBParaSite" id="PSAMB.scaffold2860size20859.g19398.t1">
    <property type="protein sequence ID" value="PSAMB.scaffold2860size20859.g19398.t1"/>
    <property type="gene ID" value="PSAMB.scaffold2860size20859.g19398"/>
</dbReference>
<organism evidence="1 2">
    <name type="scientific">Plectus sambesii</name>
    <dbReference type="NCBI Taxonomy" id="2011161"/>
    <lineage>
        <taxon>Eukaryota</taxon>
        <taxon>Metazoa</taxon>
        <taxon>Ecdysozoa</taxon>
        <taxon>Nematoda</taxon>
        <taxon>Chromadorea</taxon>
        <taxon>Plectida</taxon>
        <taxon>Plectina</taxon>
        <taxon>Plectoidea</taxon>
        <taxon>Plectidae</taxon>
        <taxon>Plectus</taxon>
    </lineage>
</organism>
<keyword evidence="1" id="KW-1185">Reference proteome</keyword>
<sequence>MGAPRVKRQLAPSVDLERSLNKYDPDNLMRRLTTLNERIKCLLMMHNMRDAEVFKMLKRRRRKRQLGPSVSLENLLEPVAKAFVNYDANC</sequence>
<protein>
    <submittedName>
        <fullName evidence="2">Uncharacterized protein</fullName>
    </submittedName>
</protein>
<dbReference type="Proteomes" id="UP000887566">
    <property type="component" value="Unplaced"/>
</dbReference>
<reference evidence="2" key="1">
    <citation type="submission" date="2022-11" db="UniProtKB">
        <authorList>
            <consortium name="WormBaseParasite"/>
        </authorList>
    </citation>
    <scope>IDENTIFICATION</scope>
</reference>
<evidence type="ECO:0000313" key="1">
    <source>
        <dbReference type="Proteomes" id="UP000887566"/>
    </source>
</evidence>
<evidence type="ECO:0000313" key="2">
    <source>
        <dbReference type="WBParaSite" id="PSAMB.scaffold2860size20859.g19398.t1"/>
    </source>
</evidence>
<dbReference type="AlphaFoldDB" id="A0A914W0J5"/>
<accession>A0A914W0J5</accession>